<comment type="caution">
    <text evidence="2">The sequence shown here is derived from an EMBL/GenBank/DDBJ whole genome shotgun (WGS) entry which is preliminary data.</text>
</comment>
<accession>X0W3N5</accession>
<feature type="non-terminal residue" evidence="2">
    <location>
        <position position="1"/>
    </location>
</feature>
<organism evidence="2">
    <name type="scientific">marine sediment metagenome</name>
    <dbReference type="NCBI Taxonomy" id="412755"/>
    <lineage>
        <taxon>unclassified sequences</taxon>
        <taxon>metagenomes</taxon>
        <taxon>ecological metagenomes</taxon>
    </lineage>
</organism>
<feature type="region of interest" description="Disordered" evidence="1">
    <location>
        <begin position="148"/>
        <end position="230"/>
    </location>
</feature>
<name>X0W3N5_9ZZZZ</name>
<evidence type="ECO:0000256" key="1">
    <source>
        <dbReference type="SAM" id="MobiDB-lite"/>
    </source>
</evidence>
<dbReference type="AlphaFoldDB" id="X0W3N5"/>
<feature type="non-terminal residue" evidence="2">
    <location>
        <position position="262"/>
    </location>
</feature>
<gene>
    <name evidence="2" type="ORF">S01H1_47933</name>
</gene>
<reference evidence="2" key="1">
    <citation type="journal article" date="2014" name="Front. Microbiol.">
        <title>High frequency of phylogenetically diverse reductive dehalogenase-homologous genes in deep subseafloor sedimentary metagenomes.</title>
        <authorList>
            <person name="Kawai M."/>
            <person name="Futagami T."/>
            <person name="Toyoda A."/>
            <person name="Takaki Y."/>
            <person name="Nishi S."/>
            <person name="Hori S."/>
            <person name="Arai W."/>
            <person name="Tsubouchi T."/>
            <person name="Morono Y."/>
            <person name="Uchiyama I."/>
            <person name="Ito T."/>
            <person name="Fujiyama A."/>
            <person name="Inagaki F."/>
            <person name="Takami H."/>
        </authorList>
    </citation>
    <scope>NUCLEOTIDE SEQUENCE</scope>
    <source>
        <strain evidence="2">Expedition CK06-06</strain>
    </source>
</reference>
<evidence type="ECO:0000313" key="2">
    <source>
        <dbReference type="EMBL" id="GAG25424.1"/>
    </source>
</evidence>
<proteinExistence type="predicted"/>
<protein>
    <submittedName>
        <fullName evidence="2">Uncharacterized protein</fullName>
    </submittedName>
</protein>
<sequence length="262" mass="28259">YDYAGPEWDPDYVVELNHQLTTEENVEVGPAREICAPTWKTVGQGDPGLPPPEPHYVCYDVGRGASVWQGLFVETQFQATEETVGEVLTRLCAPARKNGVGDLDLPHLTCYAILTPIVDPTEVVNLHTQFGPEYVPVQAAMEFCLPTDKTVVSGPTPTPTPTPPPPTPTPPPGDCPDPSSVPWTTPPGDLDCDGYSSADEGTIGTDPNDPCANTSDPNDEADDRWPSDFDDNQVINVLDYGEVLPPYFGTSVPPTSARRDLV</sequence>
<feature type="compositionally biased region" description="Pro residues" evidence="1">
    <location>
        <begin position="156"/>
        <end position="175"/>
    </location>
</feature>
<dbReference type="EMBL" id="BARS01030750">
    <property type="protein sequence ID" value="GAG25424.1"/>
    <property type="molecule type" value="Genomic_DNA"/>
</dbReference>